<reference evidence="1" key="1">
    <citation type="submission" date="2014-03" db="EMBL/GenBank/DDBJ databases">
        <title>The sialotranscriptome of Amblyomma triste, Amblyomma parvum and Amblyomma cajennense ticks, uncovered by 454-based RNA-seq.</title>
        <authorList>
            <person name="Garcia G.R."/>
            <person name="Gardinassi L.G."/>
            <person name="Ribeiro J.M."/>
            <person name="Anatriello E."/>
            <person name="Ferreira B.R."/>
            <person name="Moreira H.N."/>
            <person name="Mafra C."/>
            <person name="Olegario M.M."/>
            <person name="Szabo P.J."/>
            <person name="Miranda-Santos I.K."/>
            <person name="Maruyama S.R."/>
        </authorList>
    </citation>
    <scope>NUCLEOTIDE SEQUENCE</scope>
    <source>
        <strain evidence="1">Mato Grasso do Sul</strain>
        <tissue evidence="1">Salivary glands</tissue>
    </source>
</reference>
<name>A0A023GFF3_AMBTT</name>
<dbReference type="AlphaFoldDB" id="A0A023GFF3"/>
<organism evidence="1">
    <name type="scientific">Amblyomma triste</name>
    <name type="common">Neotropical tick</name>
    <dbReference type="NCBI Taxonomy" id="251400"/>
    <lineage>
        <taxon>Eukaryota</taxon>
        <taxon>Metazoa</taxon>
        <taxon>Ecdysozoa</taxon>
        <taxon>Arthropoda</taxon>
        <taxon>Chelicerata</taxon>
        <taxon>Arachnida</taxon>
        <taxon>Acari</taxon>
        <taxon>Parasitiformes</taxon>
        <taxon>Ixodida</taxon>
        <taxon>Ixodoidea</taxon>
        <taxon>Ixodidae</taxon>
        <taxon>Amblyomminae</taxon>
        <taxon>Amblyomma</taxon>
    </lineage>
</organism>
<accession>A0A023GFF3</accession>
<proteinExistence type="evidence at transcript level"/>
<dbReference type="EMBL" id="GBBM01003948">
    <property type="protein sequence ID" value="JAC31470.1"/>
    <property type="molecule type" value="mRNA"/>
</dbReference>
<evidence type="ECO:0000313" key="1">
    <source>
        <dbReference type="EMBL" id="JAC31470.1"/>
    </source>
</evidence>
<sequence>MSNLCSHKAIRVERSSVNSVLLNGEPQNPHPRLLVSCFVGQSATSDHVLLRNTTLLPAVPGLHCLMPVLFAPYVELRVNAERSEYTGALCGLGYESPTNIALYPEHDLELAFDIAFTDEDLFMVNRVRMIINLILQSAPGLAIVNWSGAGLASCQDKARQYLLNVITKKRQTVKPRMAPRRYVWNLLHRDWRVHAVVEDVVPPENSLLPLLDGVTLEPSFHNLRDVRKKLQDLHVRASNCRDSDFGDHIMRCPVCDVMSMSPYAVLQHLRSEVHIAKEQQVLELYDKLSAEHKPKGHSP</sequence>
<protein>
    <submittedName>
        <fullName evidence="1">Uncharacterized protein</fullName>
    </submittedName>
</protein>